<dbReference type="InterPro" id="IPR026564">
    <property type="entry name" value="Transcrip_reg_TACO1-like_dom3"/>
</dbReference>
<organism evidence="9 10">
    <name type="scientific">Isosphaera pallida (strain ATCC 43644 / DSM 9630 / IS1B)</name>
    <dbReference type="NCBI Taxonomy" id="575540"/>
    <lineage>
        <taxon>Bacteria</taxon>
        <taxon>Pseudomonadati</taxon>
        <taxon>Planctomycetota</taxon>
        <taxon>Planctomycetia</taxon>
        <taxon>Isosphaerales</taxon>
        <taxon>Isosphaeraceae</taxon>
        <taxon>Isosphaera</taxon>
    </lineage>
</organism>
<dbReference type="KEGG" id="ipa:Isop_1532"/>
<evidence type="ECO:0000256" key="3">
    <source>
        <dbReference type="ARBA" id="ARBA00023015"/>
    </source>
</evidence>
<dbReference type="SUPFAM" id="SSF75625">
    <property type="entry name" value="YebC-like"/>
    <property type="match status" value="1"/>
</dbReference>
<evidence type="ECO:0000313" key="10">
    <source>
        <dbReference type="Proteomes" id="UP000008631"/>
    </source>
</evidence>
<keyword evidence="10" id="KW-1185">Reference proteome</keyword>
<feature type="domain" description="TACO1/YebC-like second and third" evidence="7">
    <location>
        <begin position="82"/>
        <end position="236"/>
    </location>
</feature>
<dbReference type="InterPro" id="IPR029072">
    <property type="entry name" value="YebC-like"/>
</dbReference>
<dbReference type="InterPro" id="IPR049083">
    <property type="entry name" value="TACO1_YebC_N"/>
</dbReference>
<comment type="subcellular location">
    <subcellularLocation>
        <location evidence="6">Cytoplasm</location>
    </subcellularLocation>
</comment>
<dbReference type="HOGENOM" id="CLU_062974_2_2_0"/>
<dbReference type="STRING" id="575540.Isop_1532"/>
<dbReference type="EMBL" id="CP002353">
    <property type="protein sequence ID" value="ADV62117.1"/>
    <property type="molecule type" value="Genomic_DNA"/>
</dbReference>
<evidence type="ECO:0000313" key="9">
    <source>
        <dbReference type="EMBL" id="ADV62117.1"/>
    </source>
</evidence>
<gene>
    <name evidence="9" type="ordered locus">Isop_1532</name>
</gene>
<dbReference type="Gene3D" id="1.10.10.200">
    <property type="match status" value="1"/>
</dbReference>
<dbReference type="AlphaFoldDB" id="E8QYY0"/>
<evidence type="ECO:0000256" key="5">
    <source>
        <dbReference type="ARBA" id="ARBA00023163"/>
    </source>
</evidence>
<dbReference type="RefSeq" id="WP_013564405.1">
    <property type="nucleotide sequence ID" value="NC_014962.1"/>
</dbReference>
<evidence type="ECO:0000256" key="4">
    <source>
        <dbReference type="ARBA" id="ARBA00023125"/>
    </source>
</evidence>
<dbReference type="HAMAP" id="MF_00693">
    <property type="entry name" value="Transcrip_reg_TACO1"/>
    <property type="match status" value="1"/>
</dbReference>
<dbReference type="Pfam" id="PF01709">
    <property type="entry name" value="Transcrip_reg"/>
    <property type="match status" value="1"/>
</dbReference>
<keyword evidence="5 6" id="KW-0804">Transcription</keyword>
<dbReference type="Pfam" id="PF20772">
    <property type="entry name" value="TACO1_YebC_N"/>
    <property type="match status" value="1"/>
</dbReference>
<dbReference type="eggNOG" id="COG0217">
    <property type="taxonomic scope" value="Bacteria"/>
</dbReference>
<evidence type="ECO:0000256" key="2">
    <source>
        <dbReference type="ARBA" id="ARBA00022490"/>
    </source>
</evidence>
<reference key="1">
    <citation type="submission" date="2010-11" db="EMBL/GenBank/DDBJ databases">
        <title>The complete sequence of chromosome of Isophaera pallida ATCC 43644.</title>
        <authorList>
            <consortium name="US DOE Joint Genome Institute (JGI-PGF)"/>
            <person name="Lucas S."/>
            <person name="Copeland A."/>
            <person name="Lapidus A."/>
            <person name="Bruce D."/>
            <person name="Goodwin L."/>
            <person name="Pitluck S."/>
            <person name="Kyrpides N."/>
            <person name="Mavromatis K."/>
            <person name="Pagani I."/>
            <person name="Ivanova N."/>
            <person name="Saunders E."/>
            <person name="Brettin T."/>
            <person name="Detter J.C."/>
            <person name="Han C."/>
            <person name="Tapia R."/>
            <person name="Land M."/>
            <person name="Hauser L."/>
            <person name="Markowitz V."/>
            <person name="Cheng J.-F."/>
            <person name="Hugenholtz P."/>
            <person name="Woyke T."/>
            <person name="Wu D."/>
            <person name="Eisen J.A."/>
        </authorList>
    </citation>
    <scope>NUCLEOTIDE SEQUENCE</scope>
    <source>
        <strain>ATCC 43644</strain>
    </source>
</reference>
<reference evidence="9 10" key="2">
    <citation type="journal article" date="2011" name="Stand. Genomic Sci.">
        <title>Complete genome sequence of Isosphaera pallida type strain (IS1B).</title>
        <authorList>
            <consortium name="US DOE Joint Genome Institute (JGI-PGF)"/>
            <person name="Goker M."/>
            <person name="Cleland D."/>
            <person name="Saunders E."/>
            <person name="Lapidus A."/>
            <person name="Nolan M."/>
            <person name="Lucas S."/>
            <person name="Hammon N."/>
            <person name="Deshpande S."/>
            <person name="Cheng J.F."/>
            <person name="Tapia R."/>
            <person name="Han C."/>
            <person name="Goodwin L."/>
            <person name="Pitluck S."/>
            <person name="Liolios K."/>
            <person name="Pagani I."/>
            <person name="Ivanova N."/>
            <person name="Mavromatis K."/>
            <person name="Pati A."/>
            <person name="Chen A."/>
            <person name="Palaniappan K."/>
            <person name="Land M."/>
            <person name="Hauser L."/>
            <person name="Chang Y.J."/>
            <person name="Jeffries C.D."/>
            <person name="Detter J.C."/>
            <person name="Beck B."/>
            <person name="Woyke T."/>
            <person name="Bristow J."/>
            <person name="Eisen J.A."/>
            <person name="Markowitz V."/>
            <person name="Hugenholtz P."/>
            <person name="Kyrpides N.C."/>
            <person name="Klenk H.P."/>
        </authorList>
    </citation>
    <scope>NUCLEOTIDE SEQUENCE [LARGE SCALE GENOMIC DNA]</scope>
    <source>
        <strain evidence="10">ATCC 43644 / DSM 9630 / IS1B</strain>
    </source>
</reference>
<dbReference type="NCBIfam" id="NF001030">
    <property type="entry name" value="PRK00110.1"/>
    <property type="match status" value="1"/>
</dbReference>
<dbReference type="Proteomes" id="UP000008631">
    <property type="component" value="Chromosome"/>
</dbReference>
<proteinExistence type="inferred from homology"/>
<keyword evidence="4 6" id="KW-0238">DNA-binding</keyword>
<keyword evidence="3 6" id="KW-0805">Transcription regulation</keyword>
<protein>
    <recommendedName>
        <fullName evidence="6">Probable transcriptional regulatory protein Isop_1532</fullName>
    </recommendedName>
</protein>
<dbReference type="NCBIfam" id="TIGR01033">
    <property type="entry name" value="YebC/PmpR family DNA-binding transcriptional regulator"/>
    <property type="match status" value="1"/>
</dbReference>
<dbReference type="InterPro" id="IPR017856">
    <property type="entry name" value="Integrase-like_N"/>
</dbReference>
<sequence>MAGHSHAANVAHRKGVVDARRGKLFSKLCRAIYVAAKNGDPNPESNLRLRYAIEKARQFSCPKENIERSIKKATGELGADNYEEVLYEGYGPGGVAVLCEVLTDNRNRTAGELRKAFDVAGGNLGSTGCVSYLFAKKGVILVNQTAIAEDELMEIVLEAGAEDMHPDSGFYEITCDPKSLDAIKQALVDRHIEIESAELTYIPSTTVDLDVELGKKMLKLREALDDNEDVQNVYSNDNLPDELSDQV</sequence>
<dbReference type="InParanoid" id="E8QYY0"/>
<feature type="domain" description="TACO1/YebC-like N-terminal" evidence="8">
    <location>
        <begin position="5"/>
        <end position="76"/>
    </location>
</feature>
<evidence type="ECO:0000256" key="1">
    <source>
        <dbReference type="ARBA" id="ARBA00008724"/>
    </source>
</evidence>
<dbReference type="OrthoDB" id="9781053at2"/>
<keyword evidence="2 6" id="KW-0963">Cytoplasm</keyword>
<dbReference type="FunCoup" id="E8QYY0">
    <property type="interactions" value="489"/>
</dbReference>
<dbReference type="PANTHER" id="PTHR12532">
    <property type="entry name" value="TRANSLATIONAL ACTIVATOR OF CYTOCHROME C OXIDASE 1"/>
    <property type="match status" value="1"/>
</dbReference>
<dbReference type="InterPro" id="IPR048300">
    <property type="entry name" value="TACO1_YebC-like_2nd/3rd_dom"/>
</dbReference>
<dbReference type="GO" id="GO:0003677">
    <property type="term" value="F:DNA binding"/>
    <property type="evidence" value="ECO:0007669"/>
    <property type="project" value="UniProtKB-UniRule"/>
</dbReference>
<evidence type="ECO:0000256" key="6">
    <source>
        <dbReference type="HAMAP-Rule" id="MF_00693"/>
    </source>
</evidence>
<comment type="similarity">
    <text evidence="1 6">Belongs to the TACO1 family.</text>
</comment>
<evidence type="ECO:0000259" key="8">
    <source>
        <dbReference type="Pfam" id="PF20772"/>
    </source>
</evidence>
<dbReference type="GO" id="GO:0006355">
    <property type="term" value="P:regulation of DNA-templated transcription"/>
    <property type="evidence" value="ECO:0007669"/>
    <property type="project" value="UniProtKB-UniRule"/>
</dbReference>
<dbReference type="Gene3D" id="3.30.70.980">
    <property type="match status" value="2"/>
</dbReference>
<evidence type="ECO:0000259" key="7">
    <source>
        <dbReference type="Pfam" id="PF01709"/>
    </source>
</evidence>
<dbReference type="PANTHER" id="PTHR12532:SF6">
    <property type="entry name" value="TRANSCRIPTIONAL REGULATORY PROTEIN YEBC-RELATED"/>
    <property type="match status" value="1"/>
</dbReference>
<dbReference type="GO" id="GO:0005829">
    <property type="term" value="C:cytosol"/>
    <property type="evidence" value="ECO:0007669"/>
    <property type="project" value="TreeGrafter"/>
</dbReference>
<name>E8QYY0_ISOPI</name>
<dbReference type="FunFam" id="1.10.10.200:FF:000002">
    <property type="entry name" value="Probable transcriptional regulatory protein CLM62_37755"/>
    <property type="match status" value="1"/>
</dbReference>
<accession>E8QYY0</accession>
<dbReference type="NCBIfam" id="NF009044">
    <property type="entry name" value="PRK12378.1"/>
    <property type="match status" value="1"/>
</dbReference>
<dbReference type="InterPro" id="IPR002876">
    <property type="entry name" value="Transcrip_reg_TACO1-like"/>
</dbReference>